<feature type="region of interest" description="Disordered" evidence="1">
    <location>
        <begin position="1"/>
        <end position="143"/>
    </location>
</feature>
<feature type="compositionally biased region" description="Polar residues" evidence="1">
    <location>
        <begin position="81"/>
        <end position="103"/>
    </location>
</feature>
<accession>A0A0C3AQN2</accession>
<dbReference type="AlphaFoldDB" id="A0A0C3AQN2"/>
<keyword evidence="2" id="KW-1133">Transmembrane helix</keyword>
<dbReference type="PRINTS" id="PR01217">
    <property type="entry name" value="PRICHEXTENSN"/>
</dbReference>
<name>A0A0C3AQN2_SERVB</name>
<gene>
    <name evidence="3" type="ORF">M408DRAFT_28755</name>
</gene>
<evidence type="ECO:0000256" key="2">
    <source>
        <dbReference type="SAM" id="Phobius"/>
    </source>
</evidence>
<keyword evidence="2" id="KW-0812">Transmembrane</keyword>
<feature type="compositionally biased region" description="Polar residues" evidence="1">
    <location>
        <begin position="113"/>
        <end position="123"/>
    </location>
</feature>
<evidence type="ECO:0000313" key="4">
    <source>
        <dbReference type="Proteomes" id="UP000054097"/>
    </source>
</evidence>
<dbReference type="EMBL" id="KN824357">
    <property type="protein sequence ID" value="KIM22369.1"/>
    <property type="molecule type" value="Genomic_DNA"/>
</dbReference>
<reference evidence="4" key="2">
    <citation type="submission" date="2015-01" db="EMBL/GenBank/DDBJ databases">
        <title>Evolutionary Origins and Diversification of the Mycorrhizal Mutualists.</title>
        <authorList>
            <consortium name="DOE Joint Genome Institute"/>
            <consortium name="Mycorrhizal Genomics Consortium"/>
            <person name="Kohler A."/>
            <person name="Kuo A."/>
            <person name="Nagy L.G."/>
            <person name="Floudas D."/>
            <person name="Copeland A."/>
            <person name="Barry K.W."/>
            <person name="Cichocki N."/>
            <person name="Veneault-Fourrey C."/>
            <person name="LaButti K."/>
            <person name="Lindquist E.A."/>
            <person name="Lipzen A."/>
            <person name="Lundell T."/>
            <person name="Morin E."/>
            <person name="Murat C."/>
            <person name="Riley R."/>
            <person name="Ohm R."/>
            <person name="Sun H."/>
            <person name="Tunlid A."/>
            <person name="Henrissat B."/>
            <person name="Grigoriev I.V."/>
            <person name="Hibbett D.S."/>
            <person name="Martin F."/>
        </authorList>
    </citation>
    <scope>NUCLEOTIDE SEQUENCE [LARGE SCALE GENOMIC DNA]</scope>
    <source>
        <strain evidence="4">MAFF 305830</strain>
    </source>
</reference>
<keyword evidence="2" id="KW-0472">Membrane</keyword>
<proteinExistence type="predicted"/>
<feature type="compositionally biased region" description="Low complexity" evidence="1">
    <location>
        <begin position="23"/>
        <end position="66"/>
    </location>
</feature>
<dbReference type="OrthoDB" id="10064156at2759"/>
<feature type="compositionally biased region" description="Polar residues" evidence="1">
    <location>
        <begin position="1"/>
        <end position="22"/>
    </location>
</feature>
<dbReference type="Proteomes" id="UP000054097">
    <property type="component" value="Unassembled WGS sequence"/>
</dbReference>
<sequence>MSGTAKSTTTYASKPTTGQGYDTKTPSGPTYTPTPPDNTYKPTPPDNTYKPTPPTTTYESKPPTTYDAKPPTTYDAVPPTTYGSKPPTTYDQPPSTTYGSKPPTTYDAVPPTTYDSKPPTTYDSKPPITYGQAPPTSYNSKPTHGPGYVHKDCSCGAEIAEDCSCKATVKTVIIEGRIREDVRHCSYEFDIPCNHVAVMYGVRTAIHEQIVSITIRRKSERKAYKDWYFEGKKDAGLLNLEGSSDAFNLNITPEDVDRVAVVTFQSYVNGEYKSSDMRYKEVVISTDTSKQCSYFYTFFVEAGDDCDYHDTDFCVSVLPVKSSMTCTQHVSQIILSQAISIVIYFELYLLPYQLMLRAFMKA</sequence>
<evidence type="ECO:0000256" key="1">
    <source>
        <dbReference type="SAM" id="MobiDB-lite"/>
    </source>
</evidence>
<reference evidence="3 4" key="1">
    <citation type="submission" date="2014-04" db="EMBL/GenBank/DDBJ databases">
        <authorList>
            <consortium name="DOE Joint Genome Institute"/>
            <person name="Kuo A."/>
            <person name="Zuccaro A."/>
            <person name="Kohler A."/>
            <person name="Nagy L.G."/>
            <person name="Floudas D."/>
            <person name="Copeland A."/>
            <person name="Barry K.W."/>
            <person name="Cichocki N."/>
            <person name="Veneault-Fourrey C."/>
            <person name="LaButti K."/>
            <person name="Lindquist E.A."/>
            <person name="Lipzen A."/>
            <person name="Lundell T."/>
            <person name="Morin E."/>
            <person name="Murat C."/>
            <person name="Sun H."/>
            <person name="Tunlid A."/>
            <person name="Henrissat B."/>
            <person name="Grigoriev I.V."/>
            <person name="Hibbett D.S."/>
            <person name="Martin F."/>
            <person name="Nordberg H.P."/>
            <person name="Cantor M.N."/>
            <person name="Hua S.X."/>
        </authorList>
    </citation>
    <scope>NUCLEOTIDE SEQUENCE [LARGE SCALE GENOMIC DNA]</scope>
    <source>
        <strain evidence="3 4">MAFF 305830</strain>
    </source>
</reference>
<dbReference type="HOGENOM" id="CLU_953638_0_0_1"/>
<feature type="transmembrane region" description="Helical" evidence="2">
    <location>
        <begin position="330"/>
        <end position="350"/>
    </location>
</feature>
<keyword evidence="4" id="KW-1185">Reference proteome</keyword>
<dbReference type="STRING" id="933852.A0A0C3AQN2"/>
<organism evidence="3 4">
    <name type="scientific">Serendipita vermifera MAFF 305830</name>
    <dbReference type="NCBI Taxonomy" id="933852"/>
    <lineage>
        <taxon>Eukaryota</taxon>
        <taxon>Fungi</taxon>
        <taxon>Dikarya</taxon>
        <taxon>Basidiomycota</taxon>
        <taxon>Agaricomycotina</taxon>
        <taxon>Agaricomycetes</taxon>
        <taxon>Sebacinales</taxon>
        <taxon>Serendipitaceae</taxon>
        <taxon>Serendipita</taxon>
    </lineage>
</organism>
<protein>
    <submittedName>
        <fullName evidence="3">Uncharacterized protein</fullName>
    </submittedName>
</protein>
<evidence type="ECO:0000313" key="3">
    <source>
        <dbReference type="EMBL" id="KIM22369.1"/>
    </source>
</evidence>